<dbReference type="Proteomes" id="UP000545286">
    <property type="component" value="Unassembled WGS sequence"/>
</dbReference>
<reference evidence="7 8" key="1">
    <citation type="submission" date="2020-08" db="EMBL/GenBank/DDBJ databases">
        <title>Sequencing the genomes of 1000 actinobacteria strains.</title>
        <authorList>
            <person name="Klenk H.-P."/>
        </authorList>
    </citation>
    <scope>NUCLEOTIDE SEQUENCE [LARGE SCALE GENOMIC DNA]</scope>
    <source>
        <strain evidence="7 8">DSM 20419</strain>
    </source>
</reference>
<keyword evidence="2" id="KW-0808">Transferase</keyword>
<evidence type="ECO:0000256" key="2">
    <source>
        <dbReference type="ARBA" id="ARBA00022679"/>
    </source>
</evidence>
<feature type="region of interest" description="Disordered" evidence="4">
    <location>
        <begin position="1"/>
        <end position="30"/>
    </location>
</feature>
<dbReference type="InterPro" id="IPR052190">
    <property type="entry name" value="Euk-Arch_PrmC-MTase"/>
</dbReference>
<dbReference type="GO" id="GO:0008757">
    <property type="term" value="F:S-adenosylmethionine-dependent methyltransferase activity"/>
    <property type="evidence" value="ECO:0007669"/>
    <property type="project" value="TreeGrafter"/>
</dbReference>
<accession>A0A7W4YF61</accession>
<evidence type="ECO:0000313" key="8">
    <source>
        <dbReference type="Proteomes" id="UP000545286"/>
    </source>
</evidence>
<evidence type="ECO:0000256" key="3">
    <source>
        <dbReference type="ARBA" id="ARBA00022691"/>
    </source>
</evidence>
<dbReference type="CDD" id="cd02440">
    <property type="entry name" value="AdoMet_MTases"/>
    <property type="match status" value="1"/>
</dbReference>
<dbReference type="Gene3D" id="3.40.50.150">
    <property type="entry name" value="Vaccinia Virus protein VP39"/>
    <property type="match status" value="1"/>
</dbReference>
<dbReference type="InterPro" id="IPR055487">
    <property type="entry name" value="DUF7059"/>
</dbReference>
<proteinExistence type="predicted"/>
<evidence type="ECO:0000256" key="4">
    <source>
        <dbReference type="SAM" id="MobiDB-lite"/>
    </source>
</evidence>
<dbReference type="GO" id="GO:0035657">
    <property type="term" value="C:eRF1 methyltransferase complex"/>
    <property type="evidence" value="ECO:0007669"/>
    <property type="project" value="TreeGrafter"/>
</dbReference>
<evidence type="ECO:0000256" key="1">
    <source>
        <dbReference type="ARBA" id="ARBA00022603"/>
    </source>
</evidence>
<name>A0A7W4YF61_9MICO</name>
<keyword evidence="3" id="KW-0949">S-adenosyl-L-methionine</keyword>
<keyword evidence="1 7" id="KW-0489">Methyltransferase</keyword>
<dbReference type="Pfam" id="PF05175">
    <property type="entry name" value="MTS"/>
    <property type="match status" value="1"/>
</dbReference>
<dbReference type="SUPFAM" id="SSF53335">
    <property type="entry name" value="S-adenosyl-L-methionine-dependent methyltransferases"/>
    <property type="match status" value="1"/>
</dbReference>
<comment type="caution">
    <text evidence="7">The sequence shown here is derived from an EMBL/GenBank/DDBJ whole genome shotgun (WGS) entry which is preliminary data.</text>
</comment>
<dbReference type="EMBL" id="JACHWJ010000003">
    <property type="protein sequence ID" value="MBB2957962.1"/>
    <property type="molecule type" value="Genomic_DNA"/>
</dbReference>
<evidence type="ECO:0000259" key="6">
    <source>
        <dbReference type="Pfam" id="PF23186"/>
    </source>
</evidence>
<dbReference type="GO" id="GO:0008276">
    <property type="term" value="F:protein methyltransferase activity"/>
    <property type="evidence" value="ECO:0007669"/>
    <property type="project" value="TreeGrafter"/>
</dbReference>
<organism evidence="7 8">
    <name type="scientific">Pseudoclavibacter helvolus</name>
    <dbReference type="NCBI Taxonomy" id="255205"/>
    <lineage>
        <taxon>Bacteria</taxon>
        <taxon>Bacillati</taxon>
        <taxon>Actinomycetota</taxon>
        <taxon>Actinomycetes</taxon>
        <taxon>Micrococcales</taxon>
        <taxon>Microbacteriaceae</taxon>
        <taxon>Pseudoclavibacter</taxon>
    </lineage>
</organism>
<dbReference type="InterPro" id="IPR029063">
    <property type="entry name" value="SAM-dependent_MTases_sf"/>
</dbReference>
<dbReference type="RefSeq" id="WP_183624827.1">
    <property type="nucleotide sequence ID" value="NZ_JACHWJ010000003.1"/>
</dbReference>
<sequence length="567" mass="61526">MTSHARHASSDLPTADSVPEAFTFDDPSDAPDSTDEALLRALAVTFAEVGFTVDGVESRLGAEAADALHRDLLEPASFALSREPDDALAALIRLFVLAEPVEPGDVPALDALLAARLVERLPRVRGESAVDASGEACTEQLADELVTALVDVRPYASEGVNGSVEMWVASDLGGVQLGRDQPLRRDHVVGIGPATTLLAQLTPREPVARALDLGVGMGVQTMHLLAHTRHVVATDISERALAFAKFNLLLNAAALGIAPGGLDERVSLRLGNMLEPVAGEQFDLFVSNPPFVITPRREGEEGSDQYTYRDGGKPGDSIVEGLVRELGTVLAPGGVACMLGNWEVRQGDANWHSRLEAWPANDVDLWVVQREDATPVEYADMWLKDAAENAELSSWQHAFRRYLQDFASRDVERIGMGMFFLRRTHEGAVGGPLRRFEHLTHALGHPLAEHIRDGFEAITWLRGVDDAELFDEPLVVAGDVTEERHSRPGDEDPSIIMLRQGAGFRRTMSMSTELTGFVSVCDGELVGSQIVTAIASLVDVEEEALRASLVPDVRELVALGFLEPRWR</sequence>
<dbReference type="AlphaFoldDB" id="A0A7W4YF61"/>
<protein>
    <submittedName>
        <fullName evidence="7">Methylase of polypeptide subunit release factors</fullName>
    </submittedName>
</protein>
<feature type="domain" description="DUF7059" evidence="6">
    <location>
        <begin position="49"/>
        <end position="119"/>
    </location>
</feature>
<dbReference type="InterPro" id="IPR007848">
    <property type="entry name" value="Small_mtfrase_dom"/>
</dbReference>
<gene>
    <name evidence="7" type="ORF">FHX72_002107</name>
</gene>
<keyword evidence="8" id="KW-1185">Reference proteome</keyword>
<evidence type="ECO:0000259" key="5">
    <source>
        <dbReference type="Pfam" id="PF05175"/>
    </source>
</evidence>
<evidence type="ECO:0000313" key="7">
    <source>
        <dbReference type="EMBL" id="MBB2957962.1"/>
    </source>
</evidence>
<feature type="domain" description="Methyltransferase small" evidence="5">
    <location>
        <begin position="193"/>
        <end position="292"/>
    </location>
</feature>
<dbReference type="PANTHER" id="PTHR45875">
    <property type="entry name" value="METHYLTRANSFERASE N6AMT1"/>
    <property type="match status" value="1"/>
</dbReference>
<dbReference type="Pfam" id="PF23186">
    <property type="entry name" value="DUF7059"/>
    <property type="match status" value="1"/>
</dbReference>
<dbReference type="GO" id="GO:0032259">
    <property type="term" value="P:methylation"/>
    <property type="evidence" value="ECO:0007669"/>
    <property type="project" value="UniProtKB-KW"/>
</dbReference>
<dbReference type="PANTHER" id="PTHR45875:SF1">
    <property type="entry name" value="METHYLTRANSFERASE N6AMT1"/>
    <property type="match status" value="1"/>
</dbReference>